<dbReference type="PANTHER" id="PTHR10829">
    <property type="entry name" value="CORTACTIN AND DREBRIN"/>
    <property type="match status" value="1"/>
</dbReference>
<sequence length="829" mass="86659">MATLNLSNNGPSITKSYQSVVNSPNPSGPAAQSPTYGQWAVFSVAAPLVNAFQQDSGKESLLKVQSTGEGELVDLIDEFSDGRIQFAFVKVKDPNTTLPKNVLIAWCGEGVPERTKGYFGSHLGAVAKLLHGYHVQITARSDRDLTPEGIVQKVADASGSKYSGGGAPPLSSSGPAPPISSKPVFTPTRVGGGGGFNALASRTRASAPQDNNADEDGWGVDAPPITRTQLEKVAPAYKPTKVNINELTSQKQEPSRFSAPKADSGSSDVVKGGYQPIGKVDIAALRRQAKETSSAGDDRPTVVKGAYEPVGKVDIAAIRARAQGPSGGVSPQNLSPAITGASGRSDEHEAPKSLADRSSAFSQSERLTSLPKPKVSNRFGSGSSNYTGTKAPTPGGFTAKPVAAAAPVGTASKTFADEGGKTPAQIWAEKKAREKGTSGPTDKPLSSFGQPASPVSGQKSGEGGWRSGYSGKSWAPVQTTRTGQSAASNVSAQKTGEEEVPSSPSGGIGSIRDRFNNAPPMGAPSSGSFSQDAPPPPMDFSSKPNATRGIPIPGLPTRPKSPEPEYEDEQPAEQHQRVPSPPPVPRSPTPPTPPAMRPSSPVRIAMPVSRTQEPLSPPDERFSPPPMPIESLAQAANQSRKMPPEPQVEAHDPARTAGVAAAAATFGAAAGAAVGSGAGEGGTKGKRAIAEYDYEKAEDNELELTEGSLVTNIEMVDDDWWMGQNERGESGLFPSNYVRLVEEEDEGVRADEPVSARAAPEAPPAMEESAAEGPTATAQYDYEAAEDNELSFPDGAVITNLEFPDDDWWFGEYRGKTGLFPANYVTLNE</sequence>
<dbReference type="GO" id="GO:0030427">
    <property type="term" value="C:site of polarized growth"/>
    <property type="evidence" value="ECO:0007669"/>
    <property type="project" value="TreeGrafter"/>
</dbReference>
<dbReference type="EMBL" id="MU006103">
    <property type="protein sequence ID" value="KAF2836456.1"/>
    <property type="molecule type" value="Genomic_DNA"/>
</dbReference>
<feature type="domain" description="SH3" evidence="4">
    <location>
        <begin position="683"/>
        <end position="743"/>
    </location>
</feature>
<dbReference type="PROSITE" id="PS50002">
    <property type="entry name" value="SH3"/>
    <property type="match status" value="2"/>
</dbReference>
<dbReference type="GO" id="GO:0005884">
    <property type="term" value="C:actin filament"/>
    <property type="evidence" value="ECO:0007669"/>
    <property type="project" value="TreeGrafter"/>
</dbReference>
<dbReference type="InterPro" id="IPR001452">
    <property type="entry name" value="SH3_domain"/>
</dbReference>
<protein>
    <recommendedName>
        <fullName evidence="8">Actin binding protein</fullName>
    </recommendedName>
</protein>
<dbReference type="SMART" id="SM00326">
    <property type="entry name" value="SH3"/>
    <property type="match status" value="2"/>
</dbReference>
<comment type="caution">
    <text evidence="6">The sequence shown here is derived from an EMBL/GenBank/DDBJ whole genome shotgun (WGS) entry which is preliminary data.</text>
</comment>
<feature type="compositionally biased region" description="Polar residues" evidence="3">
    <location>
        <begin position="378"/>
        <end position="390"/>
    </location>
</feature>
<feature type="region of interest" description="Disordered" evidence="3">
    <location>
        <begin position="323"/>
        <end position="400"/>
    </location>
</feature>
<evidence type="ECO:0000256" key="2">
    <source>
        <dbReference type="PROSITE-ProRule" id="PRU00192"/>
    </source>
</evidence>
<feature type="compositionally biased region" description="Polar residues" evidence="3">
    <location>
        <begin position="447"/>
        <end position="459"/>
    </location>
</feature>
<dbReference type="Pfam" id="PF00241">
    <property type="entry name" value="Cofilin_ADF"/>
    <property type="match status" value="1"/>
</dbReference>
<dbReference type="SMART" id="SM00102">
    <property type="entry name" value="ADF"/>
    <property type="match status" value="1"/>
</dbReference>
<evidence type="ECO:0000313" key="6">
    <source>
        <dbReference type="EMBL" id="KAF2836456.1"/>
    </source>
</evidence>
<dbReference type="SUPFAM" id="SSF50044">
    <property type="entry name" value="SH3-domain"/>
    <property type="match status" value="2"/>
</dbReference>
<dbReference type="FunFam" id="2.30.30.40:FF:000242">
    <property type="entry name" value="Actin binding protein"/>
    <property type="match status" value="1"/>
</dbReference>
<dbReference type="CDD" id="cd11281">
    <property type="entry name" value="ADF_drebrin_like"/>
    <property type="match status" value="1"/>
</dbReference>
<dbReference type="PANTHER" id="PTHR10829:SF25">
    <property type="entry name" value="DREBRIN-LIKE PROTEIN"/>
    <property type="match status" value="1"/>
</dbReference>
<feature type="domain" description="ADF-H" evidence="5">
    <location>
        <begin position="5"/>
        <end position="155"/>
    </location>
</feature>
<dbReference type="CDD" id="cd11961">
    <property type="entry name" value="SH3_Abp1_fungi_C2"/>
    <property type="match status" value="1"/>
</dbReference>
<feature type="compositionally biased region" description="Pro residues" evidence="3">
    <location>
        <begin position="579"/>
        <end position="596"/>
    </location>
</feature>
<dbReference type="Gene3D" id="2.30.30.40">
    <property type="entry name" value="SH3 Domains"/>
    <property type="match status" value="2"/>
</dbReference>
<dbReference type="InterPro" id="IPR035719">
    <property type="entry name" value="Abp1_fungi_SH3_C1"/>
</dbReference>
<keyword evidence="7" id="KW-1185">Reference proteome</keyword>
<feature type="region of interest" description="Disordered" evidence="3">
    <location>
        <begin position="246"/>
        <end position="273"/>
    </location>
</feature>
<dbReference type="GO" id="GO:0030864">
    <property type="term" value="C:cortical actin cytoskeleton"/>
    <property type="evidence" value="ECO:0007669"/>
    <property type="project" value="TreeGrafter"/>
</dbReference>
<dbReference type="Gene3D" id="3.40.20.10">
    <property type="entry name" value="Severin"/>
    <property type="match status" value="1"/>
</dbReference>
<dbReference type="PRINTS" id="PR00452">
    <property type="entry name" value="SH3DOMAIN"/>
</dbReference>
<gene>
    <name evidence="6" type="ORF">M501DRAFT_939401</name>
</gene>
<dbReference type="FunFam" id="3.40.20.10:FF:000045">
    <property type="entry name" value="Actin binding protein, putative"/>
    <property type="match status" value="1"/>
</dbReference>
<feature type="compositionally biased region" description="Basic and acidic residues" evidence="3">
    <location>
        <begin position="344"/>
        <end position="355"/>
    </location>
</feature>
<keyword evidence="1 2" id="KW-0728">SH3 domain</keyword>
<feature type="region of interest" description="Disordered" evidence="3">
    <location>
        <begin position="412"/>
        <end position="658"/>
    </location>
</feature>
<feature type="compositionally biased region" description="Low complexity" evidence="3">
    <location>
        <begin position="755"/>
        <end position="774"/>
    </location>
</feature>
<dbReference type="InterPro" id="IPR029006">
    <property type="entry name" value="ADF-H/Gelsolin-like_dom_sf"/>
</dbReference>
<feature type="compositionally biased region" description="Polar residues" evidence="3">
    <location>
        <begin position="476"/>
        <end position="494"/>
    </location>
</feature>
<dbReference type="Proteomes" id="UP000799429">
    <property type="component" value="Unassembled WGS sequence"/>
</dbReference>
<dbReference type="PROSITE" id="PS51263">
    <property type="entry name" value="ADF_H"/>
    <property type="match status" value="1"/>
</dbReference>
<organism evidence="6 7">
    <name type="scientific">Patellaria atrata CBS 101060</name>
    <dbReference type="NCBI Taxonomy" id="1346257"/>
    <lineage>
        <taxon>Eukaryota</taxon>
        <taxon>Fungi</taxon>
        <taxon>Dikarya</taxon>
        <taxon>Ascomycota</taxon>
        <taxon>Pezizomycotina</taxon>
        <taxon>Dothideomycetes</taxon>
        <taxon>Dothideomycetes incertae sedis</taxon>
        <taxon>Patellariales</taxon>
        <taxon>Patellariaceae</taxon>
        <taxon>Patellaria</taxon>
    </lineage>
</organism>
<dbReference type="PRINTS" id="PR00499">
    <property type="entry name" value="P67PHOX"/>
</dbReference>
<dbReference type="OrthoDB" id="5971719at2759"/>
<dbReference type="GO" id="GO:0051015">
    <property type="term" value="F:actin filament binding"/>
    <property type="evidence" value="ECO:0007669"/>
    <property type="project" value="TreeGrafter"/>
</dbReference>
<dbReference type="GO" id="GO:0030833">
    <property type="term" value="P:regulation of actin filament polymerization"/>
    <property type="evidence" value="ECO:0007669"/>
    <property type="project" value="TreeGrafter"/>
</dbReference>
<name>A0A9P4VKK2_9PEZI</name>
<dbReference type="InterPro" id="IPR036028">
    <property type="entry name" value="SH3-like_dom_sf"/>
</dbReference>
<evidence type="ECO:0000259" key="4">
    <source>
        <dbReference type="PROSITE" id="PS50002"/>
    </source>
</evidence>
<feature type="region of interest" description="Disordered" evidence="3">
    <location>
        <begin position="156"/>
        <end position="221"/>
    </location>
</feature>
<feature type="domain" description="SH3" evidence="4">
    <location>
        <begin position="771"/>
        <end position="829"/>
    </location>
</feature>
<dbReference type="InterPro" id="IPR035718">
    <property type="entry name" value="Abp1_fungi_SH3_C2"/>
</dbReference>
<evidence type="ECO:0000259" key="5">
    <source>
        <dbReference type="PROSITE" id="PS51263"/>
    </source>
</evidence>
<reference evidence="6" key="1">
    <citation type="journal article" date="2020" name="Stud. Mycol.">
        <title>101 Dothideomycetes genomes: a test case for predicting lifestyles and emergence of pathogens.</title>
        <authorList>
            <person name="Haridas S."/>
            <person name="Albert R."/>
            <person name="Binder M."/>
            <person name="Bloem J."/>
            <person name="Labutti K."/>
            <person name="Salamov A."/>
            <person name="Andreopoulos B."/>
            <person name="Baker S."/>
            <person name="Barry K."/>
            <person name="Bills G."/>
            <person name="Bluhm B."/>
            <person name="Cannon C."/>
            <person name="Castanera R."/>
            <person name="Culley D."/>
            <person name="Daum C."/>
            <person name="Ezra D."/>
            <person name="Gonzalez J."/>
            <person name="Henrissat B."/>
            <person name="Kuo A."/>
            <person name="Liang C."/>
            <person name="Lipzen A."/>
            <person name="Lutzoni F."/>
            <person name="Magnuson J."/>
            <person name="Mondo S."/>
            <person name="Nolan M."/>
            <person name="Ohm R."/>
            <person name="Pangilinan J."/>
            <person name="Park H.-J."/>
            <person name="Ramirez L."/>
            <person name="Alfaro M."/>
            <person name="Sun H."/>
            <person name="Tritt A."/>
            <person name="Yoshinaga Y."/>
            <person name="Zwiers L.-H."/>
            <person name="Turgeon B."/>
            <person name="Goodwin S."/>
            <person name="Spatafora J."/>
            <person name="Crous P."/>
            <person name="Grigoriev I."/>
        </authorList>
    </citation>
    <scope>NUCLEOTIDE SEQUENCE</scope>
    <source>
        <strain evidence="6">CBS 101060</strain>
    </source>
</reference>
<proteinExistence type="predicted"/>
<evidence type="ECO:0008006" key="8">
    <source>
        <dbReference type="Google" id="ProtNLM"/>
    </source>
</evidence>
<dbReference type="CDD" id="cd11962">
    <property type="entry name" value="SH3_Abp1_fungi_C1"/>
    <property type="match status" value="1"/>
</dbReference>
<dbReference type="Pfam" id="PF00018">
    <property type="entry name" value="SH3_1"/>
    <property type="match status" value="1"/>
</dbReference>
<dbReference type="AlphaFoldDB" id="A0A9P4VKK2"/>
<accession>A0A9P4VKK2</accession>
<feature type="region of interest" description="Disordered" evidence="3">
    <location>
        <begin position="746"/>
        <end position="778"/>
    </location>
</feature>
<evidence type="ECO:0000256" key="1">
    <source>
        <dbReference type="ARBA" id="ARBA00022443"/>
    </source>
</evidence>
<evidence type="ECO:0000256" key="3">
    <source>
        <dbReference type="SAM" id="MobiDB-lite"/>
    </source>
</evidence>
<evidence type="ECO:0000313" key="7">
    <source>
        <dbReference type="Proteomes" id="UP000799429"/>
    </source>
</evidence>
<dbReference type="SUPFAM" id="SSF55753">
    <property type="entry name" value="Actin depolymerizing proteins"/>
    <property type="match status" value="1"/>
</dbReference>
<dbReference type="Pfam" id="PF14604">
    <property type="entry name" value="SH3_9"/>
    <property type="match status" value="1"/>
</dbReference>
<dbReference type="InterPro" id="IPR002108">
    <property type="entry name" value="ADF-H"/>
</dbReference>